<accession>A0A0E9RNP2</accession>
<proteinExistence type="predicted"/>
<reference evidence="1" key="1">
    <citation type="submission" date="2014-11" db="EMBL/GenBank/DDBJ databases">
        <authorList>
            <person name="Amaro Gonzalez C."/>
        </authorList>
    </citation>
    <scope>NUCLEOTIDE SEQUENCE</scope>
</reference>
<sequence length="55" mass="6427">MRKRPQGITLHKMKVTVDGYGELRYGTLHHLVRVSQNIQPAREAEQKRIMQLDQA</sequence>
<evidence type="ECO:0000313" key="1">
    <source>
        <dbReference type="EMBL" id="JAH30432.1"/>
    </source>
</evidence>
<name>A0A0E9RNP2_ANGAN</name>
<protein>
    <submittedName>
        <fullName evidence="1">Uncharacterized protein</fullName>
    </submittedName>
</protein>
<organism evidence="1">
    <name type="scientific">Anguilla anguilla</name>
    <name type="common">European freshwater eel</name>
    <name type="synonym">Muraena anguilla</name>
    <dbReference type="NCBI Taxonomy" id="7936"/>
    <lineage>
        <taxon>Eukaryota</taxon>
        <taxon>Metazoa</taxon>
        <taxon>Chordata</taxon>
        <taxon>Craniata</taxon>
        <taxon>Vertebrata</taxon>
        <taxon>Euteleostomi</taxon>
        <taxon>Actinopterygii</taxon>
        <taxon>Neopterygii</taxon>
        <taxon>Teleostei</taxon>
        <taxon>Anguilliformes</taxon>
        <taxon>Anguillidae</taxon>
        <taxon>Anguilla</taxon>
    </lineage>
</organism>
<dbReference type="EMBL" id="GBXM01078145">
    <property type="protein sequence ID" value="JAH30432.1"/>
    <property type="molecule type" value="Transcribed_RNA"/>
</dbReference>
<reference evidence="1" key="2">
    <citation type="journal article" date="2015" name="Fish Shellfish Immunol.">
        <title>Early steps in the European eel (Anguilla anguilla)-Vibrio vulnificus interaction in the gills: Role of the RtxA13 toxin.</title>
        <authorList>
            <person name="Callol A."/>
            <person name="Pajuelo D."/>
            <person name="Ebbesson L."/>
            <person name="Teles M."/>
            <person name="MacKenzie S."/>
            <person name="Amaro C."/>
        </authorList>
    </citation>
    <scope>NUCLEOTIDE SEQUENCE</scope>
</reference>
<dbReference type="AlphaFoldDB" id="A0A0E9RNP2"/>